<evidence type="ECO:0000256" key="1">
    <source>
        <dbReference type="ARBA" id="ARBA00006814"/>
    </source>
</evidence>
<dbReference type="GO" id="GO:0016485">
    <property type="term" value="P:protein processing"/>
    <property type="evidence" value="ECO:0007669"/>
    <property type="project" value="TreeGrafter"/>
</dbReference>
<dbReference type="EMBL" id="NOZP01000072">
    <property type="protein sequence ID" value="OYD16078.1"/>
    <property type="molecule type" value="Genomic_DNA"/>
</dbReference>
<evidence type="ECO:0000313" key="5">
    <source>
        <dbReference type="EMBL" id="OYD16078.1"/>
    </source>
</evidence>
<evidence type="ECO:0000313" key="6">
    <source>
        <dbReference type="Proteomes" id="UP000215559"/>
    </source>
</evidence>
<dbReference type="AlphaFoldDB" id="A0A235BUS9"/>
<keyword evidence="3" id="KW-0064">Aspartyl protease</keyword>
<gene>
    <name evidence="5" type="ORF">CH330_03725</name>
</gene>
<name>A0A235BUS9_UNCW3</name>
<keyword evidence="2" id="KW-0645">Protease</keyword>
<dbReference type="GO" id="GO:0008047">
    <property type="term" value="F:enzyme activator activity"/>
    <property type="evidence" value="ECO:0007669"/>
    <property type="project" value="InterPro"/>
</dbReference>
<dbReference type="SUPFAM" id="SSF53163">
    <property type="entry name" value="HybD-like"/>
    <property type="match status" value="1"/>
</dbReference>
<comment type="similarity">
    <text evidence="1">Belongs to the peptidase A31 family.</text>
</comment>
<proteinExistence type="inferred from homology"/>
<keyword evidence="4" id="KW-0378">Hydrolase</keyword>
<dbReference type="PRINTS" id="PR00446">
    <property type="entry name" value="HYDRGNUPTAKE"/>
</dbReference>
<dbReference type="GO" id="GO:0004190">
    <property type="term" value="F:aspartic-type endopeptidase activity"/>
    <property type="evidence" value="ECO:0007669"/>
    <property type="project" value="UniProtKB-KW"/>
</dbReference>
<accession>A0A235BUS9</accession>
<dbReference type="Gene3D" id="3.40.50.1450">
    <property type="entry name" value="HybD-like"/>
    <property type="match status" value="1"/>
</dbReference>
<dbReference type="InterPro" id="IPR000671">
    <property type="entry name" value="Peptidase_A31"/>
</dbReference>
<dbReference type="PANTHER" id="PTHR30302">
    <property type="entry name" value="HYDROGENASE 1 MATURATION PROTEASE"/>
    <property type="match status" value="1"/>
</dbReference>
<dbReference type="Pfam" id="PF01750">
    <property type="entry name" value="HycI"/>
    <property type="match status" value="1"/>
</dbReference>
<dbReference type="InterPro" id="IPR004420">
    <property type="entry name" value="Pept_A31_hyd_mat_HycI"/>
</dbReference>
<dbReference type="NCBIfam" id="TIGR00072">
    <property type="entry name" value="hydrog_prot"/>
    <property type="match status" value="1"/>
</dbReference>
<comment type="caution">
    <text evidence="5">The sequence shown here is derived from an EMBL/GenBank/DDBJ whole genome shotgun (WGS) entry which is preliminary data.</text>
</comment>
<dbReference type="CDD" id="cd06067">
    <property type="entry name" value="H2MP_MemB-H2evol"/>
    <property type="match status" value="1"/>
</dbReference>
<dbReference type="PANTHER" id="PTHR30302:SF1">
    <property type="entry name" value="HYDROGENASE 2 MATURATION PROTEASE"/>
    <property type="match status" value="1"/>
</dbReference>
<evidence type="ECO:0000256" key="2">
    <source>
        <dbReference type="ARBA" id="ARBA00022670"/>
    </source>
</evidence>
<evidence type="ECO:0008006" key="7">
    <source>
        <dbReference type="Google" id="ProtNLM"/>
    </source>
</evidence>
<sequence length="146" mass="15700">MKAVILGIGNRMRGDDAVGSLVVDELAGIRGLEVIDVRTAPENYIEPVSRLEPKKVLIVDACNFGGRPGEFRLFNPEEIDRLAGGIVSTHTLPLSMTIALLEKNLKAEIRVLGVQPASIEFDAGLSEPVAKVVPGLVSFIRQWAGV</sequence>
<organism evidence="5 6">
    <name type="scientific">candidate division WOR-3 bacterium JGI_Cruoil_03_51_56</name>
    <dbReference type="NCBI Taxonomy" id="1973747"/>
    <lineage>
        <taxon>Bacteria</taxon>
        <taxon>Bacteria division WOR-3</taxon>
    </lineage>
</organism>
<dbReference type="Proteomes" id="UP000215559">
    <property type="component" value="Unassembled WGS sequence"/>
</dbReference>
<evidence type="ECO:0000256" key="4">
    <source>
        <dbReference type="ARBA" id="ARBA00022801"/>
    </source>
</evidence>
<evidence type="ECO:0000256" key="3">
    <source>
        <dbReference type="ARBA" id="ARBA00022750"/>
    </source>
</evidence>
<reference evidence="5 6" key="1">
    <citation type="submission" date="2017-07" db="EMBL/GenBank/DDBJ databases">
        <title>Recovery of genomes from metagenomes via a dereplication, aggregation, and scoring strategy.</title>
        <authorList>
            <person name="Sieber C.M."/>
            <person name="Probst A.J."/>
            <person name="Sharrar A."/>
            <person name="Thomas B.C."/>
            <person name="Hess M."/>
            <person name="Tringe S.G."/>
            <person name="Banfield J.F."/>
        </authorList>
    </citation>
    <scope>NUCLEOTIDE SEQUENCE [LARGE SCALE GENOMIC DNA]</scope>
    <source>
        <strain evidence="5">JGI_Cruoil_03_51_56</strain>
    </source>
</reference>
<dbReference type="InterPro" id="IPR023430">
    <property type="entry name" value="Pept_HybD-like_dom_sf"/>
</dbReference>
<protein>
    <recommendedName>
        <fullName evidence="7">Hydrogenase 3 maturation endopeptidase HyCI</fullName>
    </recommendedName>
</protein>